<proteinExistence type="predicted"/>
<feature type="domain" description="HTH arsR-type" evidence="1">
    <location>
        <begin position="407"/>
        <end position="450"/>
    </location>
</feature>
<dbReference type="Pfam" id="PF13749">
    <property type="entry name" value="HATPase_c_4"/>
    <property type="match status" value="1"/>
</dbReference>
<keyword evidence="4" id="KW-1185">Reference proteome</keyword>
<evidence type="ECO:0000259" key="1">
    <source>
        <dbReference type="Pfam" id="PF01022"/>
    </source>
</evidence>
<dbReference type="InterPro" id="IPR011991">
    <property type="entry name" value="ArsR-like_HTH"/>
</dbReference>
<evidence type="ECO:0000313" key="4">
    <source>
        <dbReference type="Proteomes" id="UP001589707"/>
    </source>
</evidence>
<keyword evidence="3" id="KW-0547">Nucleotide-binding</keyword>
<feature type="domain" description="Schlafen AlbA-2" evidence="2">
    <location>
        <begin position="26"/>
        <end position="133"/>
    </location>
</feature>
<comment type="caution">
    <text evidence="3">The sequence shown here is derived from an EMBL/GenBank/DDBJ whole genome shotgun (WGS) entry which is preliminary data.</text>
</comment>
<dbReference type="InterPro" id="IPR038461">
    <property type="entry name" value="Schlafen_AlbA_2_dom_sf"/>
</dbReference>
<reference evidence="3 4" key="1">
    <citation type="submission" date="2024-09" db="EMBL/GenBank/DDBJ databases">
        <authorList>
            <person name="Sun Q."/>
            <person name="Mori K."/>
        </authorList>
    </citation>
    <scope>NUCLEOTIDE SEQUENCE [LARGE SCALE GENOMIC DNA]</scope>
    <source>
        <strain evidence="3 4">JCM 11683</strain>
    </source>
</reference>
<dbReference type="InterPro" id="IPR036388">
    <property type="entry name" value="WH-like_DNA-bd_sf"/>
</dbReference>
<dbReference type="Gene3D" id="1.10.10.10">
    <property type="entry name" value="Winged helix-like DNA-binding domain superfamily/Winged helix DNA-binding domain"/>
    <property type="match status" value="1"/>
</dbReference>
<protein>
    <submittedName>
        <fullName evidence="3">ATP-binding protein</fullName>
    </submittedName>
</protein>
<dbReference type="PANTHER" id="PTHR30595:SF6">
    <property type="entry name" value="SCHLAFEN ALBA-2 DOMAIN-CONTAINING PROTEIN"/>
    <property type="match status" value="1"/>
</dbReference>
<dbReference type="PANTHER" id="PTHR30595">
    <property type="entry name" value="GLPR-RELATED TRANSCRIPTIONAL REPRESSOR"/>
    <property type="match status" value="1"/>
</dbReference>
<evidence type="ECO:0000313" key="3">
    <source>
        <dbReference type="EMBL" id="MFB9775881.1"/>
    </source>
</evidence>
<dbReference type="Pfam" id="PF04326">
    <property type="entry name" value="SLFN_AlbA_2"/>
    <property type="match status" value="1"/>
</dbReference>
<dbReference type="InterPro" id="IPR038475">
    <property type="entry name" value="RecG_C_sf"/>
</dbReference>
<dbReference type="RefSeq" id="WP_376839404.1">
    <property type="nucleotide sequence ID" value="NZ_JBHMAU010000039.1"/>
</dbReference>
<dbReference type="Gene3D" id="3.30.950.30">
    <property type="entry name" value="Schlafen, AAA domain"/>
    <property type="match status" value="1"/>
</dbReference>
<evidence type="ECO:0000259" key="2">
    <source>
        <dbReference type="Pfam" id="PF04326"/>
    </source>
</evidence>
<dbReference type="InterPro" id="IPR036390">
    <property type="entry name" value="WH_DNA-bd_sf"/>
</dbReference>
<keyword evidence="3" id="KW-0067">ATP-binding</keyword>
<sequence length="466" mass="51409">MTPADVDHAISLDADEAVTKLAALPENQWFERKSGAIKAKDLAVPLIAMANAEGGVVVVGISNGLVTPVSDRNDNELRQTAADFTQPPVRTNVRELSTTEGRVLIFRVGPSDYVHESQSGDCYQRIGDESRRLSFAQRQELEWDRGFASFDGTRAPEADISDLDSDHLRDFQELLGSSSPERALRARELLTKDDHISVAAYLLFARRPQTIYPSAHVRVLKYLQNERGAGRTHAVESGSDVRCEGSLPSQISEAADAIAQMIPHRRALGDSGRFESLPIIPGDAWLEGLVNAVVHRSYSISGDHVRVEIFPNRIEITSPGRFPGMADIISPESISRNARNPRIARVCADLGITQELGEGIRRIFAEMRRTGLSEPMYVQSSQSVRLTLLARSSLPSSIEGALGPTGMKIFKAMRQAQRPLGTGQIAELVGMTRPTVLRHLTRMRDAEIVTWHGEQPKDPRATWRLN</sequence>
<dbReference type="InterPro" id="IPR007421">
    <property type="entry name" value="Schlafen_AlbA_2_dom"/>
</dbReference>
<dbReference type="SUPFAM" id="SSF46785">
    <property type="entry name" value="Winged helix' DNA-binding domain"/>
    <property type="match status" value="1"/>
</dbReference>
<dbReference type="Pfam" id="PF01022">
    <property type="entry name" value="HTH_5"/>
    <property type="match status" value="1"/>
</dbReference>
<dbReference type="InterPro" id="IPR001845">
    <property type="entry name" value="HTH_ArsR_DNA-bd_dom"/>
</dbReference>
<dbReference type="GO" id="GO:0005524">
    <property type="term" value="F:ATP binding"/>
    <property type="evidence" value="ECO:0007669"/>
    <property type="project" value="UniProtKB-KW"/>
</dbReference>
<dbReference type="CDD" id="cd00090">
    <property type="entry name" value="HTH_ARSR"/>
    <property type="match status" value="1"/>
</dbReference>
<dbReference type="Proteomes" id="UP001589707">
    <property type="component" value="Unassembled WGS sequence"/>
</dbReference>
<accession>A0ABV5X0D3</accession>
<dbReference type="Gene3D" id="3.30.565.60">
    <property type="match status" value="1"/>
</dbReference>
<gene>
    <name evidence="3" type="ORF">ACFFN1_05565</name>
</gene>
<name>A0ABV5X0D3_9MICO</name>
<organism evidence="3 4">
    <name type="scientific">Brevibacterium otitidis</name>
    <dbReference type="NCBI Taxonomy" id="53364"/>
    <lineage>
        <taxon>Bacteria</taxon>
        <taxon>Bacillati</taxon>
        <taxon>Actinomycetota</taxon>
        <taxon>Actinomycetes</taxon>
        <taxon>Micrococcales</taxon>
        <taxon>Brevibacteriaceae</taxon>
        <taxon>Brevibacterium</taxon>
    </lineage>
</organism>
<dbReference type="EMBL" id="JBHMAU010000039">
    <property type="protein sequence ID" value="MFB9775881.1"/>
    <property type="molecule type" value="Genomic_DNA"/>
</dbReference>